<feature type="compositionally biased region" description="Gly residues" evidence="1">
    <location>
        <begin position="511"/>
        <end position="520"/>
    </location>
</feature>
<dbReference type="OrthoDB" id="3269047at2759"/>
<gene>
    <name evidence="2" type="ORF">CTheo_3155</name>
</gene>
<feature type="region of interest" description="Disordered" evidence="1">
    <location>
        <begin position="274"/>
        <end position="294"/>
    </location>
</feature>
<evidence type="ECO:0000313" key="2">
    <source>
        <dbReference type="EMBL" id="KAB5593417.1"/>
    </source>
</evidence>
<feature type="compositionally biased region" description="Low complexity" evidence="1">
    <location>
        <begin position="55"/>
        <end position="66"/>
    </location>
</feature>
<evidence type="ECO:0000256" key="1">
    <source>
        <dbReference type="SAM" id="MobiDB-lite"/>
    </source>
</evidence>
<feature type="compositionally biased region" description="Polar residues" evidence="1">
    <location>
        <begin position="45"/>
        <end position="54"/>
    </location>
</feature>
<feature type="compositionally biased region" description="Low complexity" evidence="1">
    <location>
        <begin position="393"/>
        <end position="408"/>
    </location>
</feature>
<sequence length="539" mass="56338">MPVATPDRVLAQASGANPPGARPLAASKPSPVAKSSPLSKPATVSKASQPQKVTSPKGSPSKSSAIPPSPSSPMEATKKVRRKGSKPIINWFQRKLAGRKPHPIHPPAPGFERGRDPSPRYHRPISQSRSVGPSSRRRRSGAAAGDADAEFEVSIRDGTSIRSRSLSPSLGPESMWSPSMQLEADDDASIRPLPPTSPPSPSPSTTTHLTQTTHSGYVSDLRTVASHTASTKPTTLLSVDIGLGGQLAHIAQAHNPIPTVVAPSPTSAQFGRFPSTRSANHQPTSSTASVTFSNVPPYPSSPLSTAPYFLHEDDALDDYGTTQVPTHSLPHPRNNPRPSSPPLDNASTLTLASSTFNLPRPDADAISASVRAIRRRGSWESGESRWSAVVGLRRPGSSRTGGSWRTGGSIVGGGITPDPDHIECSDSGSDSESEDRLTTGPDSKPEEVPLPGSPVKNQTSLATPLSILTDLPVTAEKDGRRTSDDGPSTAVPGRTSLDIGDETEKESSDGHGQGDGGNGKVNGKKKVDVVSTALDSLPE</sequence>
<feature type="compositionally biased region" description="Basic and acidic residues" evidence="1">
    <location>
        <begin position="475"/>
        <end position="484"/>
    </location>
</feature>
<protein>
    <submittedName>
        <fullName evidence="2">Uncharacterized protein</fullName>
    </submittedName>
</protein>
<dbReference type="Proteomes" id="UP000383932">
    <property type="component" value="Unassembled WGS sequence"/>
</dbReference>
<organism evidence="2 3">
    <name type="scientific">Ceratobasidium theobromae</name>
    <dbReference type="NCBI Taxonomy" id="1582974"/>
    <lineage>
        <taxon>Eukaryota</taxon>
        <taxon>Fungi</taxon>
        <taxon>Dikarya</taxon>
        <taxon>Basidiomycota</taxon>
        <taxon>Agaricomycotina</taxon>
        <taxon>Agaricomycetes</taxon>
        <taxon>Cantharellales</taxon>
        <taxon>Ceratobasidiaceae</taxon>
        <taxon>Ceratobasidium</taxon>
    </lineage>
</organism>
<feature type="region of interest" description="Disordered" evidence="1">
    <location>
        <begin position="1"/>
        <end position="211"/>
    </location>
</feature>
<dbReference type="EMBL" id="SSOP01000038">
    <property type="protein sequence ID" value="KAB5593417.1"/>
    <property type="molecule type" value="Genomic_DNA"/>
</dbReference>
<accession>A0A5N5QQC0</accession>
<reference evidence="2 3" key="1">
    <citation type="journal article" date="2019" name="Fungal Biol. Biotechnol.">
        <title>Draft genome sequence of fastidious pathogen Ceratobasidium theobromae, which causes vascular-streak dieback in Theobroma cacao.</title>
        <authorList>
            <person name="Ali S.S."/>
            <person name="Asman A."/>
            <person name="Shao J."/>
            <person name="Firmansyah A.P."/>
            <person name="Susilo A.W."/>
            <person name="Rosmana A."/>
            <person name="McMahon P."/>
            <person name="Junaid M."/>
            <person name="Guest D."/>
            <person name="Kheng T.Y."/>
            <person name="Meinhardt L.W."/>
            <person name="Bailey B.A."/>
        </authorList>
    </citation>
    <scope>NUCLEOTIDE SEQUENCE [LARGE SCALE GENOMIC DNA]</scope>
    <source>
        <strain evidence="2 3">CT2</strain>
    </source>
</reference>
<feature type="compositionally biased region" description="Pro residues" evidence="1">
    <location>
        <begin position="192"/>
        <end position="202"/>
    </location>
</feature>
<proteinExistence type="predicted"/>
<feature type="region of interest" description="Disordered" evidence="1">
    <location>
        <begin position="319"/>
        <end position="347"/>
    </location>
</feature>
<comment type="caution">
    <text evidence="2">The sequence shown here is derived from an EMBL/GenBank/DDBJ whole genome shotgun (WGS) entry which is preliminary data.</text>
</comment>
<name>A0A5N5QQC0_9AGAM</name>
<evidence type="ECO:0000313" key="3">
    <source>
        <dbReference type="Proteomes" id="UP000383932"/>
    </source>
</evidence>
<feature type="compositionally biased region" description="Low complexity" evidence="1">
    <location>
        <begin position="23"/>
        <end position="42"/>
    </location>
</feature>
<feature type="region of interest" description="Disordered" evidence="1">
    <location>
        <begin position="393"/>
        <end position="539"/>
    </location>
</feature>
<dbReference type="AlphaFoldDB" id="A0A5N5QQC0"/>
<keyword evidence="3" id="KW-1185">Reference proteome</keyword>